<feature type="chain" id="PRO_5040479960" description="N-acetyltransferase domain-containing protein" evidence="1">
    <location>
        <begin position="22"/>
        <end position="245"/>
    </location>
</feature>
<sequence>MKTSSAYALFILCSYCSLAVCQQQILSPHLTLRNATLEDADDIATVMIAAFSPLRFWQYLYQFQEEVPHEHHRCVRLGVVQALDAPFSHVEVIEAPADSNLTVAAAAIWIQHNASYDGMRMPHVSTGCRHKDMNVTRALDYKHKFDAAKNKYLDEVFGSEQLYLTLLGTHPDYQLHGAGSRLLERGIEVGKTNNVNVTLIAQPTAEGFYVHNGFFSAKNISITSADEDESFRYNVMAYNFTSGGL</sequence>
<dbReference type="CDD" id="cd04301">
    <property type="entry name" value="NAT_SF"/>
    <property type="match status" value="1"/>
</dbReference>
<dbReference type="Gene3D" id="3.40.630.30">
    <property type="match status" value="1"/>
</dbReference>
<evidence type="ECO:0000259" key="2">
    <source>
        <dbReference type="Pfam" id="PF13673"/>
    </source>
</evidence>
<name>A0A9P4QVU7_9PLEO</name>
<dbReference type="Pfam" id="PF13673">
    <property type="entry name" value="Acetyltransf_10"/>
    <property type="match status" value="1"/>
</dbReference>
<dbReference type="GO" id="GO:0016747">
    <property type="term" value="F:acyltransferase activity, transferring groups other than amino-acyl groups"/>
    <property type="evidence" value="ECO:0007669"/>
    <property type="project" value="InterPro"/>
</dbReference>
<evidence type="ECO:0000256" key="1">
    <source>
        <dbReference type="SAM" id="SignalP"/>
    </source>
</evidence>
<dbReference type="InterPro" id="IPR000182">
    <property type="entry name" value="GNAT_dom"/>
</dbReference>
<evidence type="ECO:0000313" key="3">
    <source>
        <dbReference type="EMBL" id="KAF2732233.1"/>
    </source>
</evidence>
<dbReference type="InterPro" id="IPR052523">
    <property type="entry name" value="Trichothecene_AcTrans"/>
</dbReference>
<feature type="domain" description="N-acetyltransferase" evidence="2">
    <location>
        <begin position="161"/>
        <end position="215"/>
    </location>
</feature>
<reference evidence="3" key="1">
    <citation type="journal article" date="2020" name="Stud. Mycol.">
        <title>101 Dothideomycetes genomes: a test case for predicting lifestyles and emergence of pathogens.</title>
        <authorList>
            <person name="Haridas S."/>
            <person name="Albert R."/>
            <person name="Binder M."/>
            <person name="Bloem J."/>
            <person name="Labutti K."/>
            <person name="Salamov A."/>
            <person name="Andreopoulos B."/>
            <person name="Baker S."/>
            <person name="Barry K."/>
            <person name="Bills G."/>
            <person name="Bluhm B."/>
            <person name="Cannon C."/>
            <person name="Castanera R."/>
            <person name="Culley D."/>
            <person name="Daum C."/>
            <person name="Ezra D."/>
            <person name="Gonzalez J."/>
            <person name="Henrissat B."/>
            <person name="Kuo A."/>
            <person name="Liang C."/>
            <person name="Lipzen A."/>
            <person name="Lutzoni F."/>
            <person name="Magnuson J."/>
            <person name="Mondo S."/>
            <person name="Nolan M."/>
            <person name="Ohm R."/>
            <person name="Pangilinan J."/>
            <person name="Park H.-J."/>
            <person name="Ramirez L."/>
            <person name="Alfaro M."/>
            <person name="Sun H."/>
            <person name="Tritt A."/>
            <person name="Yoshinaga Y."/>
            <person name="Zwiers L.-H."/>
            <person name="Turgeon B."/>
            <person name="Goodwin S."/>
            <person name="Spatafora J."/>
            <person name="Crous P."/>
            <person name="Grigoriev I."/>
        </authorList>
    </citation>
    <scope>NUCLEOTIDE SEQUENCE</scope>
    <source>
        <strain evidence="3">CBS 125425</strain>
    </source>
</reference>
<dbReference type="AlphaFoldDB" id="A0A9P4QVU7"/>
<dbReference type="InterPro" id="IPR016181">
    <property type="entry name" value="Acyl_CoA_acyltransferase"/>
</dbReference>
<proteinExistence type="predicted"/>
<dbReference type="EMBL" id="ML996180">
    <property type="protein sequence ID" value="KAF2732233.1"/>
    <property type="molecule type" value="Genomic_DNA"/>
</dbReference>
<organism evidence="3 4">
    <name type="scientific">Polyplosphaeria fusca</name>
    <dbReference type="NCBI Taxonomy" id="682080"/>
    <lineage>
        <taxon>Eukaryota</taxon>
        <taxon>Fungi</taxon>
        <taxon>Dikarya</taxon>
        <taxon>Ascomycota</taxon>
        <taxon>Pezizomycotina</taxon>
        <taxon>Dothideomycetes</taxon>
        <taxon>Pleosporomycetidae</taxon>
        <taxon>Pleosporales</taxon>
        <taxon>Tetraplosphaeriaceae</taxon>
        <taxon>Polyplosphaeria</taxon>
    </lineage>
</organism>
<dbReference type="OrthoDB" id="4738875at2759"/>
<protein>
    <recommendedName>
        <fullName evidence="2">N-acetyltransferase domain-containing protein</fullName>
    </recommendedName>
</protein>
<keyword evidence="4" id="KW-1185">Reference proteome</keyword>
<dbReference type="PANTHER" id="PTHR42791:SF2">
    <property type="entry name" value="N-ACETYLTRANSFERASE DOMAIN-CONTAINING PROTEIN"/>
    <property type="match status" value="1"/>
</dbReference>
<feature type="signal peptide" evidence="1">
    <location>
        <begin position="1"/>
        <end position="21"/>
    </location>
</feature>
<gene>
    <name evidence="3" type="ORF">EJ04DRAFT_578490</name>
</gene>
<accession>A0A9P4QVU7</accession>
<dbReference type="Proteomes" id="UP000799444">
    <property type="component" value="Unassembled WGS sequence"/>
</dbReference>
<evidence type="ECO:0000313" key="4">
    <source>
        <dbReference type="Proteomes" id="UP000799444"/>
    </source>
</evidence>
<comment type="caution">
    <text evidence="3">The sequence shown here is derived from an EMBL/GenBank/DDBJ whole genome shotgun (WGS) entry which is preliminary data.</text>
</comment>
<dbReference type="SUPFAM" id="SSF55729">
    <property type="entry name" value="Acyl-CoA N-acyltransferases (Nat)"/>
    <property type="match status" value="1"/>
</dbReference>
<keyword evidence="1" id="KW-0732">Signal</keyword>
<dbReference type="PANTHER" id="PTHR42791">
    <property type="entry name" value="GNAT FAMILY ACETYLTRANSFERASE"/>
    <property type="match status" value="1"/>
</dbReference>